<sequence length="336" mass="38529">MDTTMKLPIASSHDARQLFRMLEEILHKEQEQWKLYNRNNFEQANMVTAGQRRETVRWFFQLNNHFGFYPETFFLSTTMLDKVLHSVKVRPRFLKCIGITCFSLAAKTLEEDEVVPSTLQFVQQSGCGCSVAEILRMERRVLDILGWNLRLITPLDFLHILHASLLSSVPNLLSGLVHMTPGRQLSQLTRNLQAMLMNNNSLQFAPSVLALAVITTELQQFLPQWFTVTHIMQIHVQVSDEELIRCMDLVSLILSPCQLTTNSRVTKCKKRHRDESSAKKRRRAEPDDDDVYEAIKWLYHEEQSDAVSAVTMVTCSGEHRQDEVPAVMVASLAVAN</sequence>
<protein>
    <recommendedName>
        <fullName evidence="2">Cyclin-like domain-containing protein</fullName>
    </recommendedName>
</protein>
<dbReference type="SUPFAM" id="SSF47954">
    <property type="entry name" value="Cyclin-like"/>
    <property type="match status" value="1"/>
</dbReference>
<evidence type="ECO:0000259" key="2">
    <source>
        <dbReference type="SMART" id="SM00385"/>
    </source>
</evidence>
<accession>A0AAD9NI15</accession>
<evidence type="ECO:0000313" key="4">
    <source>
        <dbReference type="Proteomes" id="UP001208570"/>
    </source>
</evidence>
<dbReference type="AlphaFoldDB" id="A0AAD9NI15"/>
<dbReference type="FunFam" id="1.10.472.10:FF:000006">
    <property type="entry name" value="Cyclin I"/>
    <property type="match status" value="1"/>
</dbReference>
<dbReference type="EMBL" id="JAODUP010000012">
    <property type="protein sequence ID" value="KAK2169076.1"/>
    <property type="molecule type" value="Genomic_DNA"/>
</dbReference>
<dbReference type="Proteomes" id="UP001208570">
    <property type="component" value="Unassembled WGS sequence"/>
</dbReference>
<dbReference type="InterPro" id="IPR039361">
    <property type="entry name" value="Cyclin"/>
</dbReference>
<keyword evidence="4" id="KW-1185">Reference proteome</keyword>
<dbReference type="Pfam" id="PF00134">
    <property type="entry name" value="Cyclin_N"/>
    <property type="match status" value="1"/>
</dbReference>
<evidence type="ECO:0000313" key="3">
    <source>
        <dbReference type="EMBL" id="KAK2169076.1"/>
    </source>
</evidence>
<dbReference type="SMART" id="SM00385">
    <property type="entry name" value="CYCLIN"/>
    <property type="match status" value="1"/>
</dbReference>
<keyword evidence="1" id="KW-0195">Cyclin</keyword>
<gene>
    <name evidence="3" type="ORF">LSH36_12g08058</name>
</gene>
<organism evidence="3 4">
    <name type="scientific">Paralvinella palmiformis</name>
    <dbReference type="NCBI Taxonomy" id="53620"/>
    <lineage>
        <taxon>Eukaryota</taxon>
        <taxon>Metazoa</taxon>
        <taxon>Spiralia</taxon>
        <taxon>Lophotrochozoa</taxon>
        <taxon>Annelida</taxon>
        <taxon>Polychaeta</taxon>
        <taxon>Sedentaria</taxon>
        <taxon>Canalipalpata</taxon>
        <taxon>Terebellida</taxon>
        <taxon>Terebelliformia</taxon>
        <taxon>Alvinellidae</taxon>
        <taxon>Paralvinella</taxon>
    </lineage>
</organism>
<name>A0AAD9NI15_9ANNE</name>
<dbReference type="PANTHER" id="PTHR10177">
    <property type="entry name" value="CYCLINS"/>
    <property type="match status" value="1"/>
</dbReference>
<comment type="similarity">
    <text evidence="1">Belongs to the cyclin family.</text>
</comment>
<proteinExistence type="inferred from homology"/>
<feature type="domain" description="Cyclin-like" evidence="2">
    <location>
        <begin position="57"/>
        <end position="143"/>
    </location>
</feature>
<dbReference type="InterPro" id="IPR006671">
    <property type="entry name" value="Cyclin_N"/>
</dbReference>
<dbReference type="InterPro" id="IPR036915">
    <property type="entry name" value="Cyclin-like_sf"/>
</dbReference>
<comment type="caution">
    <text evidence="3">The sequence shown here is derived from an EMBL/GenBank/DDBJ whole genome shotgun (WGS) entry which is preliminary data.</text>
</comment>
<reference evidence="3" key="1">
    <citation type="journal article" date="2023" name="Mol. Biol. Evol.">
        <title>Third-Generation Sequencing Reveals the Adaptive Role of the Epigenome in Three Deep-Sea Polychaetes.</title>
        <authorList>
            <person name="Perez M."/>
            <person name="Aroh O."/>
            <person name="Sun Y."/>
            <person name="Lan Y."/>
            <person name="Juniper S.K."/>
            <person name="Young C.R."/>
            <person name="Angers B."/>
            <person name="Qian P.Y."/>
        </authorList>
    </citation>
    <scope>NUCLEOTIDE SEQUENCE</scope>
    <source>
        <strain evidence="3">P08H-3</strain>
    </source>
</reference>
<dbReference type="InterPro" id="IPR013763">
    <property type="entry name" value="Cyclin-like_dom"/>
</dbReference>
<dbReference type="Gene3D" id="1.10.472.10">
    <property type="entry name" value="Cyclin-like"/>
    <property type="match status" value="2"/>
</dbReference>
<evidence type="ECO:0000256" key="1">
    <source>
        <dbReference type="RuleBase" id="RU000383"/>
    </source>
</evidence>